<feature type="coiled-coil region" evidence="1">
    <location>
        <begin position="37"/>
        <end position="64"/>
    </location>
</feature>
<keyword evidence="2" id="KW-0812">Transmembrane</keyword>
<accession>A0A2M8LID6</accession>
<gene>
    <name evidence="3" type="ORF">COV05_00495</name>
</gene>
<evidence type="ECO:0000256" key="2">
    <source>
        <dbReference type="SAM" id="Phobius"/>
    </source>
</evidence>
<dbReference type="Proteomes" id="UP000231436">
    <property type="component" value="Unassembled WGS sequence"/>
</dbReference>
<comment type="caution">
    <text evidence="3">The sequence shown here is derived from an EMBL/GenBank/DDBJ whole genome shotgun (WGS) entry which is preliminary data.</text>
</comment>
<evidence type="ECO:0000313" key="3">
    <source>
        <dbReference type="EMBL" id="PJE77203.1"/>
    </source>
</evidence>
<proteinExistence type="predicted"/>
<keyword evidence="2" id="KW-0472">Membrane</keyword>
<feature type="transmembrane region" description="Helical" evidence="2">
    <location>
        <begin position="12"/>
        <end position="31"/>
    </location>
</feature>
<keyword evidence="2" id="KW-1133">Transmembrane helix</keyword>
<organism evidence="3 4">
    <name type="scientific">Candidatus Uhrbacteria bacterium CG10_big_fil_rev_8_21_14_0_10_48_16</name>
    <dbReference type="NCBI Taxonomy" id="1975038"/>
    <lineage>
        <taxon>Bacteria</taxon>
        <taxon>Candidatus Uhriibacteriota</taxon>
    </lineage>
</organism>
<name>A0A2M8LID6_9BACT</name>
<reference evidence="4" key="1">
    <citation type="submission" date="2017-09" db="EMBL/GenBank/DDBJ databases">
        <title>Depth-based differentiation of microbial function through sediment-hosted aquifers and enrichment of novel symbionts in the deep terrestrial subsurface.</title>
        <authorList>
            <person name="Probst A.J."/>
            <person name="Ladd B."/>
            <person name="Jarett J.K."/>
            <person name="Geller-Mcgrath D.E."/>
            <person name="Sieber C.M.K."/>
            <person name="Emerson J.B."/>
            <person name="Anantharaman K."/>
            <person name="Thomas B.C."/>
            <person name="Malmstrom R."/>
            <person name="Stieglmeier M."/>
            <person name="Klingl A."/>
            <person name="Woyke T."/>
            <person name="Ryan C.M."/>
            <person name="Banfield J.F."/>
        </authorList>
    </citation>
    <scope>NUCLEOTIDE SEQUENCE [LARGE SCALE GENOMIC DNA]</scope>
</reference>
<protein>
    <recommendedName>
        <fullName evidence="5">DUF948 domain-containing protein</fullName>
    </recommendedName>
</protein>
<evidence type="ECO:0008006" key="5">
    <source>
        <dbReference type="Google" id="ProtNLM"/>
    </source>
</evidence>
<dbReference type="EMBL" id="PFEU01000004">
    <property type="protein sequence ID" value="PJE77203.1"/>
    <property type="molecule type" value="Genomic_DNA"/>
</dbReference>
<evidence type="ECO:0000313" key="4">
    <source>
        <dbReference type="Proteomes" id="UP000231436"/>
    </source>
</evidence>
<evidence type="ECO:0000256" key="1">
    <source>
        <dbReference type="SAM" id="Coils"/>
    </source>
</evidence>
<dbReference type="AlphaFoldDB" id="A0A2M8LID6"/>
<keyword evidence="1" id="KW-0175">Coiled coil</keyword>
<sequence>MEDMFTPLEILYIVLAFCALWLSAIVFWLLWQVANVLKRINDTVSLAQETLAKMEEALDGIRKKFDSTSTALGAVLHTATRAVEYLVEKRMMRQETPKKTARTRKK</sequence>